<dbReference type="AlphaFoldDB" id="A0A160NYV2"/>
<protein>
    <submittedName>
        <fullName evidence="1">Uncharacterized protein</fullName>
    </submittedName>
</protein>
<organism evidence="1 2">
    <name type="scientific">Streptomyces laurentii</name>
    <dbReference type="NCBI Taxonomy" id="39478"/>
    <lineage>
        <taxon>Bacteria</taxon>
        <taxon>Bacillati</taxon>
        <taxon>Actinomycetota</taxon>
        <taxon>Actinomycetes</taxon>
        <taxon>Kitasatosporales</taxon>
        <taxon>Streptomycetaceae</taxon>
        <taxon>Streptomyces</taxon>
    </lineage>
</organism>
<accession>A0A160NYV2</accession>
<dbReference type="Proteomes" id="UP000217676">
    <property type="component" value="Chromosome"/>
</dbReference>
<keyword evidence="2" id="KW-1185">Reference proteome</keyword>
<evidence type="ECO:0000313" key="2">
    <source>
        <dbReference type="Proteomes" id="UP000217676"/>
    </source>
</evidence>
<reference evidence="1 2" key="1">
    <citation type="journal article" date="2016" name="Genome Announc.">
        <title>Complete Genome Sequence of Thiostrepton-Producing Streptomyces laurentii ATCC 31255.</title>
        <authorList>
            <person name="Doi K."/>
            <person name="Fujino Y."/>
            <person name="Nagayoshi Y."/>
            <person name="Ohshima T."/>
            <person name="Ogata S."/>
        </authorList>
    </citation>
    <scope>NUCLEOTIDE SEQUENCE [LARGE SCALE GENOMIC DNA]</scope>
    <source>
        <strain evidence="1 2">ATCC 31255</strain>
    </source>
</reference>
<proteinExistence type="predicted"/>
<evidence type="ECO:0000313" key="1">
    <source>
        <dbReference type="EMBL" id="BAU84119.1"/>
    </source>
</evidence>
<dbReference type="KEGG" id="slau:SLA_3205"/>
<dbReference type="EMBL" id="AP017424">
    <property type="protein sequence ID" value="BAU84119.1"/>
    <property type="molecule type" value="Genomic_DNA"/>
</dbReference>
<name>A0A160NYV2_STRLU</name>
<gene>
    <name evidence="1" type="ORF">SLA_3205</name>
</gene>
<sequence>MRPVCAGSVCVLAPGRSGSHRDRAGDAWWVTPELADAVTVSLLTHALMGLSEPALEEPEFRSPRCVVGRHDHCRDGVARDSGVPGVRYLVCGCVCHGRSISVQ</sequence>